<organism evidence="11 12">
    <name type="scientific">Cynara cardunculus var. scolymus</name>
    <name type="common">Globe artichoke</name>
    <name type="synonym">Cynara scolymus</name>
    <dbReference type="NCBI Taxonomy" id="59895"/>
    <lineage>
        <taxon>Eukaryota</taxon>
        <taxon>Viridiplantae</taxon>
        <taxon>Streptophyta</taxon>
        <taxon>Embryophyta</taxon>
        <taxon>Tracheophyta</taxon>
        <taxon>Spermatophyta</taxon>
        <taxon>Magnoliopsida</taxon>
        <taxon>eudicotyledons</taxon>
        <taxon>Gunneridae</taxon>
        <taxon>Pentapetalae</taxon>
        <taxon>asterids</taxon>
        <taxon>campanulids</taxon>
        <taxon>Asterales</taxon>
        <taxon>Asteraceae</taxon>
        <taxon>Carduoideae</taxon>
        <taxon>Cardueae</taxon>
        <taxon>Carduinae</taxon>
        <taxon>Cynara</taxon>
    </lineage>
</organism>
<evidence type="ECO:0000256" key="2">
    <source>
        <dbReference type="ARBA" id="ARBA00022528"/>
    </source>
</evidence>
<dbReference type="SUPFAM" id="SSF100934">
    <property type="entry name" value="Heat shock protein 70kD (HSP70), C-terminal subdomain"/>
    <property type="match status" value="1"/>
</dbReference>
<comment type="subcellular location">
    <subcellularLocation>
        <location evidence="1">Plastid</location>
        <location evidence="1">Chloroplast stroma</location>
    </subcellularLocation>
</comment>
<dbReference type="PROSITE" id="PS00297">
    <property type="entry name" value="HSP70_1"/>
    <property type="match status" value="1"/>
</dbReference>
<keyword evidence="10" id="KW-0812">Transmembrane</keyword>
<dbReference type="Gramene" id="KVI03056">
    <property type="protein sequence ID" value="KVI03056"/>
    <property type="gene ID" value="Ccrd_018652"/>
</dbReference>
<dbReference type="SUPFAM" id="SSF53067">
    <property type="entry name" value="Actin-like ATPase domain"/>
    <property type="match status" value="2"/>
</dbReference>
<dbReference type="InterPro" id="IPR043129">
    <property type="entry name" value="ATPase_NBD"/>
</dbReference>
<dbReference type="CDD" id="cd10234">
    <property type="entry name" value="ASKHA_NBD_HSP70_DnaK-like"/>
    <property type="match status" value="1"/>
</dbReference>
<keyword evidence="5 7" id="KW-0067">ATP-binding</keyword>
<dbReference type="EMBL" id="LEKV01002582">
    <property type="protein sequence ID" value="KVI03056.1"/>
    <property type="molecule type" value="Genomic_DNA"/>
</dbReference>
<feature type="compositionally biased region" description="Acidic residues" evidence="9">
    <location>
        <begin position="717"/>
        <end position="727"/>
    </location>
</feature>
<dbReference type="SUPFAM" id="SSF100920">
    <property type="entry name" value="Heat shock protein 70kD (HSP70), peptide-binding domain"/>
    <property type="match status" value="1"/>
</dbReference>
<dbReference type="GO" id="GO:0051082">
    <property type="term" value="F:unfolded protein binding"/>
    <property type="evidence" value="ECO:0007669"/>
    <property type="project" value="InterPro"/>
</dbReference>
<keyword evidence="10" id="KW-1133">Transmembrane helix</keyword>
<evidence type="ECO:0000313" key="12">
    <source>
        <dbReference type="Proteomes" id="UP000243975"/>
    </source>
</evidence>
<dbReference type="GO" id="GO:0009408">
    <property type="term" value="P:response to heat"/>
    <property type="evidence" value="ECO:0007669"/>
    <property type="project" value="UniProtKB-ARBA"/>
</dbReference>
<dbReference type="GO" id="GO:0140662">
    <property type="term" value="F:ATP-dependent protein folding chaperone"/>
    <property type="evidence" value="ECO:0007669"/>
    <property type="project" value="InterPro"/>
</dbReference>
<dbReference type="PROSITE" id="PS00329">
    <property type="entry name" value="HSP70_2"/>
    <property type="match status" value="1"/>
</dbReference>
<dbReference type="InterPro" id="IPR012725">
    <property type="entry name" value="Chaperone_DnaK"/>
</dbReference>
<dbReference type="Proteomes" id="UP000243975">
    <property type="component" value="Unassembled WGS sequence"/>
</dbReference>
<dbReference type="FunFam" id="2.60.34.10:FF:000008">
    <property type="entry name" value="Stromal 70 kDa heat shock-related protein"/>
    <property type="match status" value="1"/>
</dbReference>
<name>A0A103Y5S3_CYNCS</name>
<dbReference type="Gene3D" id="1.20.1270.10">
    <property type="match status" value="1"/>
</dbReference>
<evidence type="ECO:0000256" key="8">
    <source>
        <dbReference type="SAM" id="Coils"/>
    </source>
</evidence>
<evidence type="ECO:0000256" key="4">
    <source>
        <dbReference type="ARBA" id="ARBA00022741"/>
    </source>
</evidence>
<evidence type="ECO:0000256" key="10">
    <source>
        <dbReference type="SAM" id="Phobius"/>
    </source>
</evidence>
<keyword evidence="2" id="KW-0150">Chloroplast</keyword>
<sequence>MASSTAQIHALGATSFVSTNNSPKTVFFGKGLSKSVSFSHQKSFLKLKKSRTNGPLRVVAEKVVGIDLGTTNSAVGAMEGGKPVIVTNAEGQRTTPSVVAYTKSGDRLVGQIAKRQAVVNPENTFFSVKRFIGRKMSEVDEESKQVSYTVVRDENGNVKLDCPAIGKQFAAEEISAQVLRKLVDDASKFLNDKVTKAVVTVPAYFNDSQRTATKDAGRIAGLEVLRIINEPTAASLAYGFERKNNETILVFDLGGGTFDVSVLEVGDGVFEVLSTSGDTHLGGDDFDKRVVDWLAASFKKDEGIDLLKDKQALQRLTETAEKAKMELSTLTQANIRYLNQLEKSRVWYHILYFVLLIYSLFFLRSLPFITATADGPKHIDTTLTRAKFEELCSDLLDRLKRPVENSLRDAKLSFKDIDEVILVGGSTRIPAVQEVVKSLTGKEPNVTVNPDEVVALGAAVQAGVLSGDVSDIVLLDVTPLSIGLETLGGVMTKIIPRNTTLPTSKSEVFSTAADGQTSVEINVLQGEREFVRDNKSLGSFRLDGIPPAPRGVPQIEVKFDIDANGILSVTAIDKGTGKKQDITITGASTLPSDEVERMVSEAEKFAKEDKEKRDAIDTKNQADSVVYQTEKQLKELGDKVPAPVKEKVEAKLGELREAITGGSTQTIKDAMAALNQEVMQLGQSLYNQPGGPGAGPTPPGAEPSESSSSSEKGPEGDVIDADFTDSK</sequence>
<dbReference type="GO" id="GO:0005524">
    <property type="term" value="F:ATP binding"/>
    <property type="evidence" value="ECO:0007669"/>
    <property type="project" value="UniProtKB-KW"/>
</dbReference>
<dbReference type="FunFam" id="3.30.420.40:FF:000004">
    <property type="entry name" value="Molecular chaperone DnaK"/>
    <property type="match status" value="1"/>
</dbReference>
<dbReference type="OMA" id="AYNDQSA"/>
<evidence type="ECO:0000313" key="11">
    <source>
        <dbReference type="EMBL" id="KVI03056.1"/>
    </source>
</evidence>
<comment type="caution">
    <text evidence="11">The sequence shown here is derived from an EMBL/GenBank/DDBJ whole genome shotgun (WGS) entry which is preliminary data.</text>
</comment>
<keyword evidence="4 7" id="KW-0547">Nucleotide-binding</keyword>
<dbReference type="Gene3D" id="3.90.640.10">
    <property type="entry name" value="Actin, Chain A, domain 4"/>
    <property type="match status" value="2"/>
</dbReference>
<evidence type="ECO:0000256" key="6">
    <source>
        <dbReference type="ARBA" id="ARBA00023016"/>
    </source>
</evidence>
<feature type="compositionally biased region" description="Low complexity" evidence="9">
    <location>
        <begin position="702"/>
        <end position="711"/>
    </location>
</feature>
<proteinExistence type="inferred from homology"/>
<accession>A0A103Y5S3</accession>
<evidence type="ECO:0000256" key="7">
    <source>
        <dbReference type="RuleBase" id="RU003322"/>
    </source>
</evidence>
<gene>
    <name evidence="11" type="ORF">Ccrd_018652</name>
</gene>
<evidence type="ECO:0000256" key="5">
    <source>
        <dbReference type="ARBA" id="ARBA00022840"/>
    </source>
</evidence>
<keyword evidence="8" id="KW-0175">Coiled coil</keyword>
<dbReference type="HAMAP" id="MF_00332">
    <property type="entry name" value="DnaK"/>
    <property type="match status" value="1"/>
</dbReference>
<dbReference type="Gene3D" id="2.60.34.10">
    <property type="entry name" value="Substrate Binding Domain Of DNAk, Chain A, domain 1"/>
    <property type="match status" value="1"/>
</dbReference>
<dbReference type="STRING" id="59895.A0A103Y5S3"/>
<dbReference type="FunFam" id="1.20.1270.10:FF:000001">
    <property type="entry name" value="Molecular chaperone DnaK"/>
    <property type="match status" value="1"/>
</dbReference>
<dbReference type="PANTHER" id="PTHR19375">
    <property type="entry name" value="HEAT SHOCK PROTEIN 70KDA"/>
    <property type="match status" value="1"/>
</dbReference>
<comment type="similarity">
    <text evidence="7">Belongs to the heat shock protein 70 family.</text>
</comment>
<feature type="transmembrane region" description="Helical" evidence="10">
    <location>
        <begin position="346"/>
        <end position="363"/>
    </location>
</feature>
<keyword evidence="12" id="KW-1185">Reference proteome</keyword>
<keyword evidence="6" id="KW-0346">Stress response</keyword>
<evidence type="ECO:0000256" key="1">
    <source>
        <dbReference type="ARBA" id="ARBA00004470"/>
    </source>
</evidence>
<dbReference type="Pfam" id="PF00012">
    <property type="entry name" value="HSP70"/>
    <property type="match status" value="2"/>
</dbReference>
<protein>
    <submittedName>
        <fullName evidence="11">Chaperone DnaK</fullName>
    </submittedName>
</protein>
<dbReference type="PROSITE" id="PS01036">
    <property type="entry name" value="HSP70_3"/>
    <property type="match status" value="1"/>
</dbReference>
<reference evidence="11 12" key="1">
    <citation type="journal article" date="2016" name="Sci. Rep.">
        <title>The genome sequence of the outbreeding globe artichoke constructed de novo incorporating a phase-aware low-pass sequencing strategy of F1 progeny.</title>
        <authorList>
            <person name="Scaglione D."/>
            <person name="Reyes-Chin-Wo S."/>
            <person name="Acquadro A."/>
            <person name="Froenicke L."/>
            <person name="Portis E."/>
            <person name="Beitel C."/>
            <person name="Tirone M."/>
            <person name="Mauro R."/>
            <person name="Lo Monaco A."/>
            <person name="Mauromicale G."/>
            <person name="Faccioli P."/>
            <person name="Cattivelli L."/>
            <person name="Rieseberg L."/>
            <person name="Michelmore R."/>
            <person name="Lanteri S."/>
        </authorList>
    </citation>
    <scope>NUCLEOTIDE SEQUENCE [LARGE SCALE GENOMIC DNA]</scope>
    <source>
        <strain evidence="11">2C</strain>
    </source>
</reference>
<feature type="coiled-coil region" evidence="8">
    <location>
        <begin position="306"/>
        <end position="333"/>
    </location>
</feature>
<feature type="region of interest" description="Disordered" evidence="9">
    <location>
        <begin position="681"/>
        <end position="727"/>
    </location>
</feature>
<evidence type="ECO:0000256" key="3">
    <source>
        <dbReference type="ARBA" id="ARBA00022640"/>
    </source>
</evidence>
<keyword evidence="10" id="KW-0472">Membrane</keyword>
<dbReference type="FunFam" id="3.90.640.10:FF:000003">
    <property type="entry name" value="Molecular chaperone DnaK"/>
    <property type="match status" value="2"/>
</dbReference>
<dbReference type="Gene3D" id="3.30.420.40">
    <property type="match status" value="4"/>
</dbReference>
<dbReference type="PRINTS" id="PR00301">
    <property type="entry name" value="HEATSHOCK70"/>
</dbReference>
<keyword evidence="3" id="KW-0934">Plastid</keyword>
<dbReference type="AlphaFoldDB" id="A0A103Y5S3"/>
<dbReference type="InterPro" id="IPR029047">
    <property type="entry name" value="HSP70_peptide-bd_sf"/>
</dbReference>
<dbReference type="InterPro" id="IPR013126">
    <property type="entry name" value="Hsp_70_fam"/>
</dbReference>
<evidence type="ECO:0000256" key="9">
    <source>
        <dbReference type="SAM" id="MobiDB-lite"/>
    </source>
</evidence>
<dbReference type="GO" id="GO:0009570">
    <property type="term" value="C:chloroplast stroma"/>
    <property type="evidence" value="ECO:0007669"/>
    <property type="project" value="UniProtKB-SubCell"/>
</dbReference>
<dbReference type="InterPro" id="IPR029048">
    <property type="entry name" value="HSP70_C_sf"/>
</dbReference>
<dbReference type="InterPro" id="IPR018181">
    <property type="entry name" value="Heat_shock_70_CS"/>
</dbReference>